<sequence>MKKVFLCLIVLLSCFYVNAQEKIFSNVLFNINLRDLTRIIADRNLSNYKDVNILIDGIITEIRIDNKNNRAEVDIVSGEWFGLDEVKMYQVTALITDENLFSRIPKTRRDSVNEYSIVAGKKIIGIVSLVQSSADNDVRVFLKDIRIIN</sequence>
<evidence type="ECO:0000313" key="2">
    <source>
        <dbReference type="EMBL" id="MEM5947239.1"/>
    </source>
</evidence>
<comment type="caution">
    <text evidence="2">The sequence shown here is derived from an EMBL/GenBank/DDBJ whole genome shotgun (WGS) entry which is preliminary data.</text>
</comment>
<dbReference type="EMBL" id="JBCHKQ010000001">
    <property type="protein sequence ID" value="MEM5947239.1"/>
    <property type="molecule type" value="Genomic_DNA"/>
</dbReference>
<evidence type="ECO:0000313" key="3">
    <source>
        <dbReference type="Proteomes" id="UP001466331"/>
    </source>
</evidence>
<evidence type="ECO:0000256" key="1">
    <source>
        <dbReference type="SAM" id="SignalP"/>
    </source>
</evidence>
<keyword evidence="3" id="KW-1185">Reference proteome</keyword>
<organism evidence="2 3">
    <name type="scientific">Rarispira pelagica</name>
    <dbReference type="NCBI Taxonomy" id="3141764"/>
    <lineage>
        <taxon>Bacteria</taxon>
        <taxon>Pseudomonadati</taxon>
        <taxon>Spirochaetota</taxon>
        <taxon>Spirochaetia</taxon>
        <taxon>Winmispirales</taxon>
        <taxon>Winmispiraceae</taxon>
        <taxon>Rarispira</taxon>
    </lineage>
</organism>
<dbReference type="Proteomes" id="UP001466331">
    <property type="component" value="Unassembled WGS sequence"/>
</dbReference>
<protein>
    <recommendedName>
        <fullName evidence="4">DUF5666 domain-containing protein</fullName>
    </recommendedName>
</protein>
<gene>
    <name evidence="2" type="ORF">WKV44_01655</name>
</gene>
<reference evidence="2 3" key="1">
    <citation type="submission" date="2024-03" db="EMBL/GenBank/DDBJ databases">
        <title>Ignisphaera cupida sp. nov., a hyperthermophilic hydrolytic archaeon from a hot spring of Kamchatka, and proposal of Ignisphaeraceae fam. nov.</title>
        <authorList>
            <person name="Podosokorskaya O.A."/>
            <person name="Elcheninov A.G."/>
            <person name="Maltseva A.I."/>
            <person name="Zayulina K.S."/>
            <person name="Novikov A."/>
            <person name="Merkel A.Y."/>
        </authorList>
    </citation>
    <scope>NUCLEOTIDE SEQUENCE [LARGE SCALE GENOMIC DNA]</scope>
    <source>
        <strain evidence="2 3">38H-sp</strain>
    </source>
</reference>
<name>A0ABU9U994_9SPIR</name>
<feature type="signal peptide" evidence="1">
    <location>
        <begin position="1"/>
        <end position="19"/>
    </location>
</feature>
<feature type="chain" id="PRO_5045963471" description="DUF5666 domain-containing protein" evidence="1">
    <location>
        <begin position="20"/>
        <end position="149"/>
    </location>
</feature>
<evidence type="ECO:0008006" key="4">
    <source>
        <dbReference type="Google" id="ProtNLM"/>
    </source>
</evidence>
<dbReference type="RefSeq" id="WP_420068689.1">
    <property type="nucleotide sequence ID" value="NZ_JBCHKQ010000001.1"/>
</dbReference>
<proteinExistence type="predicted"/>
<accession>A0ABU9U994</accession>
<keyword evidence="1" id="KW-0732">Signal</keyword>